<feature type="domain" description="Plasmid replication protein C C-terminal" evidence="2">
    <location>
        <begin position="282"/>
        <end position="380"/>
    </location>
</feature>
<reference evidence="4" key="1">
    <citation type="submission" date="2018-03" db="EMBL/GenBank/DDBJ databases">
        <authorList>
            <person name="Rodrigo-Torres L."/>
            <person name="Arahal R. D."/>
            <person name="Lucena T."/>
        </authorList>
    </citation>
    <scope>NUCLEOTIDE SEQUENCE [LARGE SCALE GENOMIC DNA]</scope>
    <source>
        <strain evidence="4">CECT 8871</strain>
    </source>
</reference>
<accession>A0A2R8AZK7</accession>
<dbReference type="NCBIfam" id="NF010396">
    <property type="entry name" value="PRK13824.1"/>
    <property type="match status" value="1"/>
</dbReference>
<evidence type="ECO:0000259" key="1">
    <source>
        <dbReference type="Pfam" id="PF03428"/>
    </source>
</evidence>
<dbReference type="Proteomes" id="UP000244904">
    <property type="component" value="Unassembled WGS sequence"/>
</dbReference>
<dbReference type="Pfam" id="PF11800">
    <property type="entry name" value="RP-C_C"/>
    <property type="match status" value="1"/>
</dbReference>
<dbReference type="EMBL" id="OMOJ01000010">
    <property type="protein sequence ID" value="SPF81471.1"/>
    <property type="molecule type" value="Genomic_DNA"/>
</dbReference>
<dbReference type="InterPro" id="IPR005090">
    <property type="entry name" value="RepC_N"/>
</dbReference>
<dbReference type="InterPro" id="IPR047611">
    <property type="entry name" value="RepABC_RepC"/>
</dbReference>
<sequence length="383" mass="43082">MTYTPISPFRRPVTAAMLSQQTHAPAQSLPCDVNKWEALKLLATARKAYGLSDRDITVLQALISFHRSDTLGDLDGLIVYPSNKTLCARLNGMPCSTMRRHLAKLIDAGILIRRDSPNGKRYARRYGTEKVAFGFDLRPLVTRYAEFCDAAEAVRAEEQRLQRLRETVSLMRRDLMGLAELGRIQAPDLGLWDAVDDLAQLSARALRRKPNLEDLTEWQTRLTDALTQARDALTENSEEMSIKPAQNEQHHKTLKKDLIESEERKTAIEPAIAFPTPPKVSLSLVLSACQDCQSYAETPIRHWHEFVHLANTLRPMMGVGEDAWEMAKRTMGIEAASVVLMSILERISTIQSPGGYLRHLTEKAKAHQFSLEPMVMALVRRAA</sequence>
<dbReference type="SUPFAM" id="SSF46785">
    <property type="entry name" value="Winged helix' DNA-binding domain"/>
    <property type="match status" value="1"/>
</dbReference>
<dbReference type="InterPro" id="IPR036390">
    <property type="entry name" value="WH_DNA-bd_sf"/>
</dbReference>
<organism evidence="3 4">
    <name type="scientific">Pseudoprimorskyibacter insulae</name>
    <dbReference type="NCBI Taxonomy" id="1695997"/>
    <lineage>
        <taxon>Bacteria</taxon>
        <taxon>Pseudomonadati</taxon>
        <taxon>Pseudomonadota</taxon>
        <taxon>Alphaproteobacteria</taxon>
        <taxon>Rhodobacterales</taxon>
        <taxon>Paracoccaceae</taxon>
        <taxon>Pseudoprimorskyibacter</taxon>
    </lineage>
</organism>
<evidence type="ECO:0000313" key="4">
    <source>
        <dbReference type="Proteomes" id="UP000244904"/>
    </source>
</evidence>
<evidence type="ECO:0000259" key="2">
    <source>
        <dbReference type="Pfam" id="PF11800"/>
    </source>
</evidence>
<dbReference type="Pfam" id="PF03428">
    <property type="entry name" value="RP-C"/>
    <property type="match status" value="1"/>
</dbReference>
<gene>
    <name evidence="3" type="ORF">PRI8871_03294</name>
</gene>
<feature type="domain" description="Plasmid replication protein C N-terminal" evidence="1">
    <location>
        <begin position="11"/>
        <end position="180"/>
    </location>
</feature>
<dbReference type="InterPro" id="IPR036388">
    <property type="entry name" value="WH-like_DNA-bd_sf"/>
</dbReference>
<evidence type="ECO:0000313" key="3">
    <source>
        <dbReference type="EMBL" id="SPF81471.1"/>
    </source>
</evidence>
<dbReference type="AlphaFoldDB" id="A0A2R8AZK7"/>
<proteinExistence type="predicted"/>
<dbReference type="Gene3D" id="1.10.10.10">
    <property type="entry name" value="Winged helix-like DNA-binding domain superfamily/Winged helix DNA-binding domain"/>
    <property type="match status" value="1"/>
</dbReference>
<dbReference type="RefSeq" id="WP_108887266.1">
    <property type="nucleotide sequence ID" value="NZ_OMOJ01000010.1"/>
</dbReference>
<keyword evidence="4" id="KW-1185">Reference proteome</keyword>
<protein>
    <submittedName>
        <fullName evidence="3">Uncharacterized protein</fullName>
    </submittedName>
</protein>
<dbReference type="NCBIfam" id="NF040974">
    <property type="entry name" value="RepABC_RepC"/>
    <property type="match status" value="1"/>
</dbReference>
<dbReference type="OrthoDB" id="7488837at2"/>
<dbReference type="InterPro" id="IPR021760">
    <property type="entry name" value="RepC_C"/>
</dbReference>
<name>A0A2R8AZK7_9RHOB</name>